<evidence type="ECO:0000313" key="6">
    <source>
        <dbReference type="EMBL" id="CCQ90344.1"/>
    </source>
</evidence>
<dbReference type="InterPro" id="IPR002201">
    <property type="entry name" value="Glyco_trans_9"/>
</dbReference>
<dbReference type="OrthoDB" id="9797795at2"/>
<comment type="catalytic activity">
    <reaction evidence="5">
        <text>an L-alpha-D-Hep-(1-&gt;5)-[alpha-Kdo-(2-&gt;4)]-alpha-Kdo-(2-&gt;6)-lipid A + ADP-L-glycero-beta-D-manno-heptose = an L-alpha-D-Hep-(1-&gt;3)-L-alpha-D-Hep-(1-&gt;5)-[alpha-Kdo-(2-&gt;4)]-alpha-Kdo-(2-&gt;6)-lipid A + ADP + H(+)</text>
        <dbReference type="Rhea" id="RHEA:74071"/>
        <dbReference type="ChEBI" id="CHEBI:15378"/>
        <dbReference type="ChEBI" id="CHEBI:61506"/>
        <dbReference type="ChEBI" id="CHEBI:193068"/>
        <dbReference type="ChEBI" id="CHEBI:193069"/>
        <dbReference type="ChEBI" id="CHEBI:456216"/>
        <dbReference type="EC" id="2.4.99.24"/>
    </reaction>
</comment>
<dbReference type="Pfam" id="PF01075">
    <property type="entry name" value="Glyco_transf_9"/>
    <property type="match status" value="1"/>
</dbReference>
<keyword evidence="7" id="KW-1185">Reference proteome</keyword>
<reference evidence="6 7" key="1">
    <citation type="journal article" date="2013" name="Front. Microbiol.">
        <title>The genome of Nitrospina gracilis illuminates the metabolism and evolution of the major marine nitrite oxidizer.</title>
        <authorList>
            <person name="Luecker S."/>
            <person name="Nowka B."/>
            <person name="Rattei T."/>
            <person name="Spieck E."/>
            <person name="and Daims H."/>
        </authorList>
    </citation>
    <scope>NUCLEOTIDE SEQUENCE [LARGE SCALE GENOMIC DNA]</scope>
    <source>
        <strain evidence="6 7">3/211</strain>
    </source>
</reference>
<dbReference type="SUPFAM" id="SSF53756">
    <property type="entry name" value="UDP-Glycosyltransferase/glycogen phosphorylase"/>
    <property type="match status" value="1"/>
</dbReference>
<dbReference type="InterPro" id="IPR051199">
    <property type="entry name" value="LPS_LOS_Heptosyltrfase"/>
</dbReference>
<name>M1YXC8_NITG3</name>
<evidence type="ECO:0000256" key="5">
    <source>
        <dbReference type="ARBA" id="ARBA00047503"/>
    </source>
</evidence>
<dbReference type="Proteomes" id="UP000011704">
    <property type="component" value="Unassembled WGS sequence"/>
</dbReference>
<accession>M1YXC8</accession>
<comment type="similarity">
    <text evidence="3">Belongs to the glycosyltransferase 9 family.</text>
</comment>
<dbReference type="NCBIfam" id="TIGR02195">
    <property type="entry name" value="heptsyl_trn_II"/>
    <property type="match status" value="1"/>
</dbReference>
<dbReference type="HOGENOM" id="CLU_038371_0_0_0"/>
<dbReference type="RefSeq" id="WP_005007714.1">
    <property type="nucleotide sequence ID" value="NZ_HG422173.1"/>
</dbReference>
<dbReference type="CDD" id="cd03789">
    <property type="entry name" value="GT9_LPS_heptosyltransferase"/>
    <property type="match status" value="1"/>
</dbReference>
<dbReference type="STRING" id="1266370.NITGR_280060"/>
<evidence type="ECO:0000256" key="4">
    <source>
        <dbReference type="ARBA" id="ARBA00044042"/>
    </source>
</evidence>
<keyword evidence="2 6" id="KW-0808">Transferase</keyword>
<dbReference type="InterPro" id="IPR011910">
    <property type="entry name" value="RfaF"/>
</dbReference>
<organism evidence="6 7">
    <name type="scientific">Nitrospina gracilis (strain 3/211)</name>
    <dbReference type="NCBI Taxonomy" id="1266370"/>
    <lineage>
        <taxon>Bacteria</taxon>
        <taxon>Pseudomonadati</taxon>
        <taxon>Nitrospinota/Tectimicrobiota group</taxon>
        <taxon>Nitrospinota</taxon>
        <taxon>Nitrospinia</taxon>
        <taxon>Nitrospinales</taxon>
        <taxon>Nitrospinaceae</taxon>
        <taxon>Nitrospina</taxon>
    </lineage>
</organism>
<comment type="caution">
    <text evidence="6">The sequence shown here is derived from an EMBL/GenBank/DDBJ whole genome shotgun (WGS) entry which is preliminary data.</text>
</comment>
<dbReference type="GO" id="GO:0005829">
    <property type="term" value="C:cytosol"/>
    <property type="evidence" value="ECO:0007669"/>
    <property type="project" value="TreeGrafter"/>
</dbReference>
<dbReference type="FunCoup" id="M1YXC8">
    <property type="interactions" value="168"/>
</dbReference>
<dbReference type="PANTHER" id="PTHR30160:SF7">
    <property type="entry name" value="ADP-HEPTOSE--LPS HEPTOSYLTRANSFERASE 2"/>
    <property type="match status" value="1"/>
</dbReference>
<dbReference type="EMBL" id="CAQJ01000031">
    <property type="protein sequence ID" value="CCQ90344.1"/>
    <property type="molecule type" value="Genomic_DNA"/>
</dbReference>
<dbReference type="Gene3D" id="3.40.50.2000">
    <property type="entry name" value="Glycogen Phosphorylase B"/>
    <property type="match status" value="2"/>
</dbReference>
<protein>
    <recommendedName>
        <fullName evidence="4">lipopolysaccharide heptosyltransferase II</fullName>
        <ecNumber evidence="4">2.4.99.24</ecNumber>
    </recommendedName>
</protein>
<evidence type="ECO:0000256" key="3">
    <source>
        <dbReference type="ARBA" id="ARBA00043995"/>
    </source>
</evidence>
<keyword evidence="1" id="KW-0328">Glycosyltransferase</keyword>
<sequence>MRSTDWEKENIHHIALWMPNWLGDVVFALPAVQGIRKVFPEARFTALARRPADDFLIHHPAFDSVLPIPYGSSEGALASLQFGRTLRKYRFDLSILFPNAIRTALLSRLSGSRLRLGYGTEWRGCLLTHPVDAIDSRSMHAVEYYYRLAETLGAPALERSFESVLTDDDVFRQKTMLAEKGIGDTPCLVAVQPGASKAEKRWHAERFGELCRRLAQEQDAQFVFLGSQAEAGLIDEVRALCPPEKCVALTGLPLHEVLGVIKNCRFLVANDSGIMNLAAMVGTPVVAIFGPGNVLTTDPVIAPEKKEIVTKKFPCSPCRHRFFEECEPSPNNKPYCIEDIQVEEVMQAVQRLLQRV</sequence>
<dbReference type="EC" id="2.4.99.24" evidence="4"/>
<evidence type="ECO:0000256" key="2">
    <source>
        <dbReference type="ARBA" id="ARBA00022679"/>
    </source>
</evidence>
<evidence type="ECO:0000313" key="7">
    <source>
        <dbReference type="Proteomes" id="UP000011704"/>
    </source>
</evidence>
<proteinExistence type="inferred from homology"/>
<gene>
    <name evidence="6" type="ORF">NITGR_280060</name>
</gene>
<dbReference type="PANTHER" id="PTHR30160">
    <property type="entry name" value="TETRAACYLDISACCHARIDE 4'-KINASE-RELATED"/>
    <property type="match status" value="1"/>
</dbReference>
<dbReference type="GO" id="GO:0008713">
    <property type="term" value="F:ADP-heptose-lipopolysaccharide heptosyltransferase activity"/>
    <property type="evidence" value="ECO:0007669"/>
    <property type="project" value="UniProtKB-EC"/>
</dbReference>
<dbReference type="GO" id="GO:0009244">
    <property type="term" value="P:lipopolysaccharide core region biosynthetic process"/>
    <property type="evidence" value="ECO:0007669"/>
    <property type="project" value="TreeGrafter"/>
</dbReference>
<dbReference type="AlphaFoldDB" id="M1YXC8"/>
<evidence type="ECO:0000256" key="1">
    <source>
        <dbReference type="ARBA" id="ARBA00022676"/>
    </source>
</evidence>
<dbReference type="InParanoid" id="M1YXC8"/>